<comment type="caution">
    <text evidence="10">The sequence shown here is derived from an EMBL/GenBank/DDBJ whole genome shotgun (WGS) entry which is preliminary data.</text>
</comment>
<dbReference type="EMBL" id="BSXU01004491">
    <property type="protein sequence ID" value="GMG44644.1"/>
    <property type="molecule type" value="Genomic_DNA"/>
</dbReference>
<dbReference type="PANTHER" id="PTHR21311">
    <property type="entry name" value="CONSERVED OLIGOMERIC GOLGI COMPLEX COMPONENT 8"/>
    <property type="match status" value="1"/>
</dbReference>
<sequence>MTDLASTQLLLDTLSKDLHSDVLDLINSNDSNTEEYLKFLNDFLVENDKNPDLLLSSEVKPSLDVQDAGNTLIEQIAELESRQRLLESKIQKTVYNNLDKILTSTEVYKNSLNLFETDFNETCDFLSTNFNKDEEPESGDDDDDNASISELPAHLKKEAVSWKELFRQQQIQQRHLQQQQQDGLNRGELTTQQSSIILQNMDSIMDILELPALANACVKSGHYAECVEIAAHVRRLSIRYSDLPIIKKVESDIQLEIKEMVNGLIRLLNTDLKQSSIMKIITYLKRIGTFQEIDQHRVPSNSSGAVAAAQSDVNGMSTGFLEKIFFKSRYQFILSELEILMPLKRSNSIEKYLKRCLEVIREHCFQTIMTFESIFTNKSASAKSSTTAQMNNLLYSFIKSLILHLCDILKENLPSLSESSQDGLLLQLIYCSQSLGRVGGDFNLIILNQLATGKGKVIDEKKWFSVLKKQKELIKSLNKNMNELNIGHDKESLVY</sequence>
<dbReference type="AlphaFoldDB" id="A0A9W6Z3G3"/>
<keyword evidence="11" id="KW-1185">Reference proteome</keyword>
<dbReference type="Proteomes" id="UP001165063">
    <property type="component" value="Unassembled WGS sequence"/>
</dbReference>
<reference evidence="10" key="1">
    <citation type="submission" date="2023-04" db="EMBL/GenBank/DDBJ databases">
        <title>Ambrosiozyma monospora NBRC 1965.</title>
        <authorList>
            <person name="Ichikawa N."/>
            <person name="Sato H."/>
            <person name="Tonouchi N."/>
        </authorList>
    </citation>
    <scope>NUCLEOTIDE SEQUENCE</scope>
    <source>
        <strain evidence="10">NBRC 1965</strain>
    </source>
</reference>
<dbReference type="PANTHER" id="PTHR21311:SF0">
    <property type="entry name" value="CONSERVED OLIGOMERIC GOLGI COMPLEX SUBUNIT 8"/>
    <property type="match status" value="1"/>
</dbReference>
<feature type="compositionally biased region" description="Acidic residues" evidence="9">
    <location>
        <begin position="134"/>
        <end position="145"/>
    </location>
</feature>
<keyword evidence="5" id="KW-0653">Protein transport</keyword>
<evidence type="ECO:0000256" key="1">
    <source>
        <dbReference type="ARBA" id="ARBA00004395"/>
    </source>
</evidence>
<dbReference type="OrthoDB" id="1661054at2759"/>
<proteinExistence type="inferred from homology"/>
<keyword evidence="6" id="KW-0333">Golgi apparatus</keyword>
<dbReference type="GO" id="GO:0032258">
    <property type="term" value="P:cytoplasm to vacuole targeting by the Cvt pathway"/>
    <property type="evidence" value="ECO:0007669"/>
    <property type="project" value="TreeGrafter"/>
</dbReference>
<evidence type="ECO:0000256" key="6">
    <source>
        <dbReference type="ARBA" id="ARBA00023034"/>
    </source>
</evidence>
<evidence type="ECO:0000256" key="7">
    <source>
        <dbReference type="ARBA" id="ARBA00023136"/>
    </source>
</evidence>
<gene>
    <name evidence="10" type="ORF">Amon01_000676300</name>
</gene>
<feature type="region of interest" description="Disordered" evidence="9">
    <location>
        <begin position="128"/>
        <end position="148"/>
    </location>
</feature>
<protein>
    <recommendedName>
        <fullName evidence="3">Conserved oligomeric Golgi complex subunit 8</fullName>
    </recommendedName>
    <alternativeName>
        <fullName evidence="8">Component of oligomeric Golgi complex 8</fullName>
    </alternativeName>
</protein>
<evidence type="ECO:0000256" key="4">
    <source>
        <dbReference type="ARBA" id="ARBA00022448"/>
    </source>
</evidence>
<evidence type="ECO:0000256" key="9">
    <source>
        <dbReference type="SAM" id="MobiDB-lite"/>
    </source>
</evidence>
<keyword evidence="4" id="KW-0813">Transport</keyword>
<organism evidence="10 11">
    <name type="scientific">Ambrosiozyma monospora</name>
    <name type="common">Yeast</name>
    <name type="synonym">Endomycopsis monosporus</name>
    <dbReference type="NCBI Taxonomy" id="43982"/>
    <lineage>
        <taxon>Eukaryota</taxon>
        <taxon>Fungi</taxon>
        <taxon>Dikarya</taxon>
        <taxon>Ascomycota</taxon>
        <taxon>Saccharomycotina</taxon>
        <taxon>Pichiomycetes</taxon>
        <taxon>Pichiales</taxon>
        <taxon>Pichiaceae</taxon>
        <taxon>Ambrosiozyma</taxon>
    </lineage>
</organism>
<dbReference type="GO" id="GO:0000139">
    <property type="term" value="C:Golgi membrane"/>
    <property type="evidence" value="ECO:0007669"/>
    <property type="project" value="UniProtKB-SubCell"/>
</dbReference>
<dbReference type="GO" id="GO:0006891">
    <property type="term" value="P:intra-Golgi vesicle-mediated transport"/>
    <property type="evidence" value="ECO:0007669"/>
    <property type="project" value="TreeGrafter"/>
</dbReference>
<comment type="subcellular location">
    <subcellularLocation>
        <location evidence="1">Golgi apparatus membrane</location>
        <topology evidence="1">Peripheral membrane protein</topology>
    </subcellularLocation>
</comment>
<evidence type="ECO:0000313" key="10">
    <source>
        <dbReference type="EMBL" id="GMG44644.1"/>
    </source>
</evidence>
<evidence type="ECO:0000313" key="11">
    <source>
        <dbReference type="Proteomes" id="UP001165063"/>
    </source>
</evidence>
<dbReference type="InterPro" id="IPR007255">
    <property type="entry name" value="COG8"/>
</dbReference>
<comment type="similarity">
    <text evidence="2">Belongs to the COG8 family.</text>
</comment>
<dbReference type="Pfam" id="PF04124">
    <property type="entry name" value="Dor1"/>
    <property type="match status" value="2"/>
</dbReference>
<name>A0A9W6Z3G3_AMBMO</name>
<evidence type="ECO:0000256" key="8">
    <source>
        <dbReference type="ARBA" id="ARBA00031347"/>
    </source>
</evidence>
<evidence type="ECO:0000256" key="5">
    <source>
        <dbReference type="ARBA" id="ARBA00022927"/>
    </source>
</evidence>
<dbReference type="GO" id="GO:0017119">
    <property type="term" value="C:Golgi transport complex"/>
    <property type="evidence" value="ECO:0007669"/>
    <property type="project" value="InterPro"/>
</dbReference>
<accession>A0A9W6Z3G3</accession>
<evidence type="ECO:0000256" key="2">
    <source>
        <dbReference type="ARBA" id="ARBA00006419"/>
    </source>
</evidence>
<evidence type="ECO:0000256" key="3">
    <source>
        <dbReference type="ARBA" id="ARBA00020983"/>
    </source>
</evidence>
<keyword evidence="7" id="KW-0472">Membrane</keyword>